<proteinExistence type="predicted"/>
<sequence>MAEFQREQRDRKSFTRGPRSNGPRGGDRDRKPAGNRRFDGERRPRPAGDRRPDAERTKRPMAIQREDGKRARSQKGKIPEIDLRHLDITKPEVFVALKSKKAPEDLQEKIVDILSKRKEELVSAAMSEKASQVIKLMMKRGNETQLARMSKIFTPHFVHLAVDKNGCAVARDLFKYCYLAAHGPEEAVDSITAVIAGSAAHVASSQFGGPIFATIYSAANPEQQKKLFAEATGIPEDKTLADVLDEADDRDKALLKFRRKASKMITERHLFLVNFPALFTATVVAEAKSADFSTFLLDNILARAKPADIMTHKEAGHLLCTLAIHADPAAAKALLASVKETAPAIAGDAKTQPLLMALASRSAQFAADVAEAIVANGVAAVLASPTGPRMLGLLVEGADTVEAMTWPTPAQKEAITGPVVAIESIATAVFEYFAANPEKLDITTGNLLCSALASAGSDAVCKLAEKWVETSQHTEHKQHRTMQRLCKRECSNATVFAGAVVGAINAENAEFFLSRRGAFVLAAAAKQVPKSAVGIVDTYQKEVAEDAGAQALQAALKEEREKIQKQPKTPGRKRRAKVETPLTPSRRSTRVRTPVRHNPDEGYN</sequence>
<dbReference type="Gene3D" id="1.25.10.10">
    <property type="entry name" value="Leucine-rich Repeat Variant"/>
    <property type="match status" value="1"/>
</dbReference>
<dbReference type="PANTHER" id="PTHR13389:SF0">
    <property type="entry name" value="PUMILIO HOMOLOG 3"/>
    <property type="match status" value="1"/>
</dbReference>
<protein>
    <submittedName>
        <fullName evidence="2">Uncharacterized protein</fullName>
    </submittedName>
</protein>
<feature type="region of interest" description="Disordered" evidence="1">
    <location>
        <begin position="1"/>
        <end position="78"/>
    </location>
</feature>
<dbReference type="GO" id="GO:0005730">
    <property type="term" value="C:nucleolus"/>
    <property type="evidence" value="ECO:0007669"/>
    <property type="project" value="TreeGrafter"/>
</dbReference>
<dbReference type="Proteomes" id="UP000717585">
    <property type="component" value="Unassembled WGS sequence"/>
</dbReference>
<dbReference type="InterPro" id="IPR016024">
    <property type="entry name" value="ARM-type_fold"/>
</dbReference>
<comment type="caution">
    <text evidence="2">The sequence shown here is derived from an EMBL/GenBank/DDBJ whole genome shotgun (WGS) entry which is preliminary data.</text>
</comment>
<dbReference type="AlphaFoldDB" id="A0A8J6E1Y5"/>
<evidence type="ECO:0000313" key="2">
    <source>
        <dbReference type="EMBL" id="KAG9394043.1"/>
    </source>
</evidence>
<dbReference type="InterPro" id="IPR040059">
    <property type="entry name" value="PUM3"/>
</dbReference>
<name>A0A8J6E1Y5_9EUKA</name>
<evidence type="ECO:0000313" key="3">
    <source>
        <dbReference type="Proteomes" id="UP000717585"/>
    </source>
</evidence>
<dbReference type="EMBL" id="JAHDYR010000017">
    <property type="protein sequence ID" value="KAG9394043.1"/>
    <property type="molecule type" value="Genomic_DNA"/>
</dbReference>
<dbReference type="PANTHER" id="PTHR13389">
    <property type="entry name" value="PUMILIO HOMOLOG 3"/>
    <property type="match status" value="1"/>
</dbReference>
<dbReference type="SUPFAM" id="SSF48371">
    <property type="entry name" value="ARM repeat"/>
    <property type="match status" value="1"/>
</dbReference>
<gene>
    <name evidence="2" type="ORF">J8273_4406</name>
</gene>
<dbReference type="GO" id="GO:0006417">
    <property type="term" value="P:regulation of translation"/>
    <property type="evidence" value="ECO:0007669"/>
    <property type="project" value="TreeGrafter"/>
</dbReference>
<accession>A0A8J6E1Y5</accession>
<feature type="region of interest" description="Disordered" evidence="1">
    <location>
        <begin position="558"/>
        <end position="604"/>
    </location>
</feature>
<organism evidence="2 3">
    <name type="scientific">Carpediemonas membranifera</name>
    <dbReference type="NCBI Taxonomy" id="201153"/>
    <lineage>
        <taxon>Eukaryota</taxon>
        <taxon>Metamonada</taxon>
        <taxon>Carpediemonas-like organisms</taxon>
        <taxon>Carpediemonas</taxon>
    </lineage>
</organism>
<dbReference type="GO" id="GO:0003729">
    <property type="term" value="F:mRNA binding"/>
    <property type="evidence" value="ECO:0007669"/>
    <property type="project" value="TreeGrafter"/>
</dbReference>
<keyword evidence="3" id="KW-1185">Reference proteome</keyword>
<feature type="compositionally biased region" description="Basic and acidic residues" evidence="1">
    <location>
        <begin position="1"/>
        <end position="13"/>
    </location>
</feature>
<reference evidence="2" key="1">
    <citation type="submission" date="2021-05" db="EMBL/GenBank/DDBJ databases">
        <title>A free-living protist that lacks canonical eukaryotic 1 DNA replication and segregation systems.</title>
        <authorList>
            <person name="Salas-Leiva D.E."/>
            <person name="Tromer E.C."/>
            <person name="Curtis B.A."/>
            <person name="Jerlstrom-Hultqvist J."/>
            <person name="Kolisko M."/>
            <person name="Yi Z."/>
            <person name="Salas-Leiva J.S."/>
            <person name="Gallot-Lavallee L."/>
            <person name="Kops G.J.P.L."/>
            <person name="Archibald J.M."/>
            <person name="Simpson A.G.B."/>
            <person name="Roger A.J."/>
        </authorList>
    </citation>
    <scope>NUCLEOTIDE SEQUENCE</scope>
    <source>
        <strain evidence="2">BICM</strain>
    </source>
</reference>
<evidence type="ECO:0000256" key="1">
    <source>
        <dbReference type="SAM" id="MobiDB-lite"/>
    </source>
</evidence>
<dbReference type="InterPro" id="IPR011989">
    <property type="entry name" value="ARM-like"/>
</dbReference>
<feature type="compositionally biased region" description="Basic and acidic residues" evidence="1">
    <location>
        <begin position="25"/>
        <end position="70"/>
    </location>
</feature>